<keyword evidence="1" id="KW-0732">Signal</keyword>
<accession>A0A8T0CBA6</accession>
<dbReference type="PROSITE" id="PS51257">
    <property type="entry name" value="PROKAR_LIPOPROTEIN"/>
    <property type="match status" value="1"/>
</dbReference>
<protein>
    <submittedName>
        <fullName evidence="2">Uncharacterized protein</fullName>
    </submittedName>
</protein>
<dbReference type="EMBL" id="AHCD03000032">
    <property type="protein sequence ID" value="KAF7787342.1"/>
    <property type="molecule type" value="Genomic_DNA"/>
</dbReference>
<comment type="caution">
    <text evidence="2">The sequence shown here is derived from an EMBL/GenBank/DDBJ whole genome shotgun (WGS) entry which is preliminary data.</text>
</comment>
<dbReference type="AlphaFoldDB" id="A0A8T0CBA6"/>
<evidence type="ECO:0000313" key="2">
    <source>
        <dbReference type="EMBL" id="KAF7787342.1"/>
    </source>
</evidence>
<sequence>MKKQSILFLFLFLTGCSATNQYQASAKYDLSVKAWCMQRNKQDDEYCDCFTRVMSERTPDSLKSNVTSADASNVQAMIKVLDESKQELAVCEAKRTISTPLEQIDVPEKAKKLVKRFGDDILSPSNRRSSASTKAVGYKFSMYDGKSSVNPDNYTALSRYEHGIPYFSTYYNGKLEKQDLYKVIQGIKHMRYQGYEPDQKSICLVQIGECVYKTPSGLSKKMKTIFKEGVWISDEPGFLGTRRTVFRIFTADGLPLYEKILFQNGSQMERVRYEHK</sequence>
<evidence type="ECO:0000256" key="1">
    <source>
        <dbReference type="SAM" id="SignalP"/>
    </source>
</evidence>
<dbReference type="GeneID" id="61357427"/>
<organism evidence="2 3">
    <name type="scientific">Pseudoalteromonas rubra</name>
    <dbReference type="NCBI Taxonomy" id="43658"/>
    <lineage>
        <taxon>Bacteria</taxon>
        <taxon>Pseudomonadati</taxon>
        <taxon>Pseudomonadota</taxon>
        <taxon>Gammaproteobacteria</taxon>
        <taxon>Alteromonadales</taxon>
        <taxon>Pseudoalteromonadaceae</taxon>
        <taxon>Pseudoalteromonas</taxon>
    </lineage>
</organism>
<evidence type="ECO:0000313" key="3">
    <source>
        <dbReference type="Proteomes" id="UP000016480"/>
    </source>
</evidence>
<gene>
    <name evidence="2" type="ORF">PRUB_a4545</name>
</gene>
<dbReference type="Proteomes" id="UP000016480">
    <property type="component" value="Unassembled WGS sequence"/>
</dbReference>
<name>A0A8T0CBA6_9GAMM</name>
<proteinExistence type="predicted"/>
<dbReference type="RefSeq" id="WP_010385469.1">
    <property type="nucleotide sequence ID" value="NZ_AHCD03000032.1"/>
</dbReference>
<feature type="chain" id="PRO_5035728109" evidence="1">
    <location>
        <begin position="21"/>
        <end position="276"/>
    </location>
</feature>
<feature type="signal peptide" evidence="1">
    <location>
        <begin position="1"/>
        <end position="20"/>
    </location>
</feature>
<reference evidence="2 3" key="1">
    <citation type="journal article" date="2012" name="J. Bacteriol.">
        <title>Genome sequence of the cycloprodigiosin-producing bacterial strain Pseudoalteromonas rubra ATCC 29570(T).</title>
        <authorList>
            <person name="Xie B.B."/>
            <person name="Shu Y.L."/>
            <person name="Qin Q.L."/>
            <person name="Rong J.C."/>
            <person name="Zhang X.Y."/>
            <person name="Chen X.L."/>
            <person name="Zhou B.C."/>
            <person name="Zhang Y.Z."/>
        </authorList>
    </citation>
    <scope>NUCLEOTIDE SEQUENCE [LARGE SCALE GENOMIC DNA]</scope>
    <source>
        <strain evidence="2 3">DSM 6842</strain>
    </source>
</reference>